<evidence type="ECO:0008006" key="5">
    <source>
        <dbReference type="Google" id="ProtNLM"/>
    </source>
</evidence>
<dbReference type="SUPFAM" id="SSF55154">
    <property type="entry name" value="CYTH-like phosphatases"/>
    <property type="match status" value="1"/>
</dbReference>
<dbReference type="PROSITE" id="PS51707">
    <property type="entry name" value="CYTH"/>
    <property type="match status" value="1"/>
</dbReference>
<evidence type="ECO:0000313" key="4">
    <source>
        <dbReference type="Proteomes" id="UP000249299"/>
    </source>
</evidence>
<dbReference type="Proteomes" id="UP000249299">
    <property type="component" value="Unassembled WGS sequence"/>
</dbReference>
<dbReference type="Pfam" id="PF05235">
    <property type="entry name" value="CHAD"/>
    <property type="match status" value="1"/>
</dbReference>
<dbReference type="PANTHER" id="PTHR39569:SF1">
    <property type="entry name" value="INORGANIC TRIPHOSPHATASE"/>
    <property type="match status" value="1"/>
</dbReference>
<dbReference type="GO" id="GO:0046872">
    <property type="term" value="F:metal ion binding"/>
    <property type="evidence" value="ECO:0007669"/>
    <property type="project" value="TreeGrafter"/>
</dbReference>
<name>A0A327JQD3_9HYPH</name>
<evidence type="ECO:0000259" key="1">
    <source>
        <dbReference type="PROSITE" id="PS51707"/>
    </source>
</evidence>
<organism evidence="3 4">
    <name type="scientific">Rhodobium orientis</name>
    <dbReference type="NCBI Taxonomy" id="34017"/>
    <lineage>
        <taxon>Bacteria</taxon>
        <taxon>Pseudomonadati</taxon>
        <taxon>Pseudomonadota</taxon>
        <taxon>Alphaproteobacteria</taxon>
        <taxon>Hyphomicrobiales</taxon>
        <taxon>Rhodobiaceae</taxon>
        <taxon>Rhodobium</taxon>
    </lineage>
</organism>
<dbReference type="AlphaFoldDB" id="A0A327JQD3"/>
<keyword evidence="4" id="KW-1185">Reference proteome</keyword>
<dbReference type="SMART" id="SM00880">
    <property type="entry name" value="CHAD"/>
    <property type="match status" value="1"/>
</dbReference>
<evidence type="ECO:0000259" key="2">
    <source>
        <dbReference type="PROSITE" id="PS51708"/>
    </source>
</evidence>
<dbReference type="Pfam" id="PF01928">
    <property type="entry name" value="CYTH"/>
    <property type="match status" value="1"/>
</dbReference>
<dbReference type="GO" id="GO:0050355">
    <property type="term" value="F:inorganic triphosphate phosphatase activity"/>
    <property type="evidence" value="ECO:0007669"/>
    <property type="project" value="InterPro"/>
</dbReference>
<sequence>MTTPREIELKLRIDPKEMARLRKSAWWKRLGRGRKKTLHNTYFDTGDLSLRALGVDLRIRHDGSTYRQTIKLRDAGESGISRTEWEAIVPDAVPDPSLVIDAALPEAVRCLTSADVAPVFSSEVTRETRQFAAEGAEIELAFDDGTIMAGEARLDFCELELELKDGDPAALFAEAEAINAVVPTRLHLFSKSDAGFKLAASKLKPWSKAEKLDLDPRMTAGEALSAIVGTCLSHLTANDECARVNCHIEGVHQARVAARRLRSAFGTFKHVVDEDVLSPLSEEVRWLGSSMGPARDLDVLKADLFDPVMATMEDTSLLDALIARGRILHAAAYEEVAVALSSKRYGALLIDLCRFMETRPGLTEAGQVPVVDFAQASLDTLHAKLLKRGKKFEKLSAEKRHRVRIAVKKMRYAVEFFGGLFPGKKQERYNKRLAALQDDLGRLNDVAMAETMIEKLTAPIPGAPEATPEEERRRVLAGGQVLGWHQRRAAEIDRQLIKDWYAFAETKPFWHDKD</sequence>
<comment type="caution">
    <text evidence="3">The sequence shown here is derived from an EMBL/GenBank/DDBJ whole genome shotgun (WGS) entry which is preliminary data.</text>
</comment>
<dbReference type="CDD" id="cd07756">
    <property type="entry name" value="CYTH-like_Pase_CHAD"/>
    <property type="match status" value="1"/>
</dbReference>
<feature type="domain" description="CHAD" evidence="2">
    <location>
        <begin position="217"/>
        <end position="489"/>
    </location>
</feature>
<dbReference type="EMBL" id="NPEV01000044">
    <property type="protein sequence ID" value="RAI25608.1"/>
    <property type="molecule type" value="Genomic_DNA"/>
</dbReference>
<dbReference type="PROSITE" id="PS51708">
    <property type="entry name" value="CHAD"/>
    <property type="match status" value="1"/>
</dbReference>
<dbReference type="Gene3D" id="1.40.20.10">
    <property type="entry name" value="CHAD domain"/>
    <property type="match status" value="1"/>
</dbReference>
<dbReference type="InterPro" id="IPR039013">
    <property type="entry name" value="YgiF"/>
</dbReference>
<dbReference type="Gene3D" id="2.40.320.10">
    <property type="entry name" value="Hypothetical Protein Pfu-838710-001"/>
    <property type="match status" value="1"/>
</dbReference>
<dbReference type="InterPro" id="IPR023577">
    <property type="entry name" value="CYTH_domain"/>
</dbReference>
<dbReference type="InterPro" id="IPR007899">
    <property type="entry name" value="CHAD_dom"/>
</dbReference>
<dbReference type="SMART" id="SM01118">
    <property type="entry name" value="CYTH"/>
    <property type="match status" value="1"/>
</dbReference>
<dbReference type="InterPro" id="IPR033469">
    <property type="entry name" value="CYTH-like_dom_sf"/>
</dbReference>
<protein>
    <recommendedName>
        <fullName evidence="5">Inorganic triphosphatase</fullName>
    </recommendedName>
</protein>
<reference evidence="3 4" key="1">
    <citation type="submission" date="2017-07" db="EMBL/GenBank/DDBJ databases">
        <title>Draft Genome Sequences of Select Purple Nonsulfur Bacteria.</title>
        <authorList>
            <person name="Lasarre B."/>
            <person name="Mckinlay J.B."/>
        </authorList>
    </citation>
    <scope>NUCLEOTIDE SEQUENCE [LARGE SCALE GENOMIC DNA]</scope>
    <source>
        <strain evidence="3 4">DSM 11290</strain>
    </source>
</reference>
<dbReference type="OrthoDB" id="9777271at2"/>
<dbReference type="InterPro" id="IPR038186">
    <property type="entry name" value="CHAD_dom_sf"/>
</dbReference>
<dbReference type="RefSeq" id="WP_111435701.1">
    <property type="nucleotide sequence ID" value="NZ_JACIGG010000015.1"/>
</dbReference>
<feature type="domain" description="CYTH" evidence="1">
    <location>
        <begin position="4"/>
        <end position="202"/>
    </location>
</feature>
<dbReference type="PANTHER" id="PTHR39569">
    <property type="entry name" value="INORGANIC TRIPHOSPHATASE"/>
    <property type="match status" value="1"/>
</dbReference>
<accession>A0A327JQD3</accession>
<evidence type="ECO:0000313" key="3">
    <source>
        <dbReference type="EMBL" id="RAI25608.1"/>
    </source>
</evidence>
<gene>
    <name evidence="3" type="ORF">CH339_17575</name>
</gene>
<proteinExistence type="predicted"/>